<evidence type="ECO:0000256" key="10">
    <source>
        <dbReference type="ARBA" id="ARBA00023049"/>
    </source>
</evidence>
<dbReference type="PANTHER" id="PTHR31120:SF6">
    <property type="entry name" value="METALLOPROTEASE TIKI HOMOLOG"/>
    <property type="match status" value="1"/>
</dbReference>
<dbReference type="InterPro" id="IPR040230">
    <property type="entry name" value="TIKI1/2-like"/>
</dbReference>
<dbReference type="AlphaFoldDB" id="A0A4Y8L562"/>
<dbReference type="OrthoDB" id="9798714at2"/>
<keyword evidence="12" id="KW-0325">Glycoprotein</keyword>
<feature type="signal peptide" evidence="13">
    <location>
        <begin position="1"/>
        <end position="24"/>
    </location>
</feature>
<sequence>MKQFRQIQIILALYLIGSCSCMFAQTHQFTGSVLWKVSGNGLTESSYIFGTNHILSKAFLSRIDGLDDILNSCQQVVGEIDMNEATLDLSAVRKASLLPEGKTYSQLLDKTDYNKLDSVLQQDLKIRISQVENISPVTILTMYTVNLYNKISDGGSYSENMDNYFQEYARTNSKEVVALETLDQQIQYLFYSKSLNDQINELLCVISSQTIEKEMKELDQSYQNGDLIDLERLMNEDSDCSSGPEEREIIYKNRNDDWLEKLPRIMADKTSFIAVGCLHLVGEDGLLNKLSLMGYHIEPIGMQP</sequence>
<dbReference type="GO" id="GO:0006508">
    <property type="term" value="P:proteolysis"/>
    <property type="evidence" value="ECO:0007669"/>
    <property type="project" value="UniProtKB-KW"/>
</dbReference>
<keyword evidence="15" id="KW-1185">Reference proteome</keyword>
<evidence type="ECO:0000256" key="9">
    <source>
        <dbReference type="ARBA" id="ARBA00022989"/>
    </source>
</evidence>
<evidence type="ECO:0000256" key="11">
    <source>
        <dbReference type="ARBA" id="ARBA00023136"/>
    </source>
</evidence>
<dbReference type="GO" id="GO:0046872">
    <property type="term" value="F:metal ion binding"/>
    <property type="evidence" value="ECO:0007669"/>
    <property type="project" value="UniProtKB-KW"/>
</dbReference>
<feature type="chain" id="PRO_5021506802" evidence="13">
    <location>
        <begin position="25"/>
        <end position="304"/>
    </location>
</feature>
<keyword evidence="10" id="KW-0482">Metalloprotease</keyword>
<dbReference type="GO" id="GO:0030178">
    <property type="term" value="P:negative regulation of Wnt signaling pathway"/>
    <property type="evidence" value="ECO:0007669"/>
    <property type="project" value="InterPro"/>
</dbReference>
<evidence type="ECO:0000313" key="14">
    <source>
        <dbReference type="EMBL" id="TFD97785.1"/>
    </source>
</evidence>
<gene>
    <name evidence="14" type="ORF">E2605_03980</name>
</gene>
<evidence type="ECO:0000256" key="12">
    <source>
        <dbReference type="ARBA" id="ARBA00023180"/>
    </source>
</evidence>
<dbReference type="PROSITE" id="PS51257">
    <property type="entry name" value="PROKAR_LIPOPROTEIN"/>
    <property type="match status" value="1"/>
</dbReference>
<keyword evidence="7 13" id="KW-0732">Signal</keyword>
<evidence type="ECO:0000256" key="13">
    <source>
        <dbReference type="SAM" id="SignalP"/>
    </source>
</evidence>
<evidence type="ECO:0000256" key="2">
    <source>
        <dbReference type="ARBA" id="ARBA00001941"/>
    </source>
</evidence>
<reference evidence="14 15" key="1">
    <citation type="submission" date="2019-03" db="EMBL/GenBank/DDBJ databases">
        <title>San Antonio Military Medical Center submission to MRSN (WRAIR), pending publication.</title>
        <authorList>
            <person name="Blyth D.M."/>
            <person name="Mccarthy S.L."/>
            <person name="Schall S.E."/>
            <person name="Stam J.A."/>
            <person name="Ong A.C."/>
            <person name="Mcgann P.T."/>
        </authorList>
    </citation>
    <scope>NUCLEOTIDE SEQUENCE [LARGE SCALE GENOMIC DNA]</scope>
    <source>
        <strain evidence="14 15">MRSN571793</strain>
    </source>
</reference>
<evidence type="ECO:0000313" key="15">
    <source>
        <dbReference type="Proteomes" id="UP000297861"/>
    </source>
</evidence>
<dbReference type="EMBL" id="SOML01000002">
    <property type="protein sequence ID" value="TFD97785.1"/>
    <property type="molecule type" value="Genomic_DNA"/>
</dbReference>
<evidence type="ECO:0000256" key="4">
    <source>
        <dbReference type="ARBA" id="ARBA00022670"/>
    </source>
</evidence>
<dbReference type="Proteomes" id="UP000297861">
    <property type="component" value="Unassembled WGS sequence"/>
</dbReference>
<dbReference type="Pfam" id="PF01963">
    <property type="entry name" value="TraB_PrgY_gumN"/>
    <property type="match status" value="1"/>
</dbReference>
<evidence type="ECO:0000256" key="3">
    <source>
        <dbReference type="ARBA" id="ARBA00004479"/>
    </source>
</evidence>
<protein>
    <submittedName>
        <fullName evidence="14">TraB/GumN family protein</fullName>
    </submittedName>
</protein>
<proteinExistence type="predicted"/>
<evidence type="ECO:0000256" key="8">
    <source>
        <dbReference type="ARBA" id="ARBA00022801"/>
    </source>
</evidence>
<dbReference type="CDD" id="cd14789">
    <property type="entry name" value="Tiki"/>
    <property type="match status" value="1"/>
</dbReference>
<dbReference type="InterPro" id="IPR002816">
    <property type="entry name" value="TraB/PrgY/GumN_fam"/>
</dbReference>
<keyword evidence="8" id="KW-0378">Hydrolase</keyword>
<accession>A0A4Y8L562</accession>
<organism evidence="14 15">
    <name type="scientific">Dysgonomonas capnocytophagoides</name>
    <dbReference type="NCBI Taxonomy" id="45254"/>
    <lineage>
        <taxon>Bacteria</taxon>
        <taxon>Pseudomonadati</taxon>
        <taxon>Bacteroidota</taxon>
        <taxon>Bacteroidia</taxon>
        <taxon>Bacteroidales</taxon>
        <taxon>Dysgonomonadaceae</taxon>
        <taxon>Dysgonomonas</taxon>
    </lineage>
</organism>
<comment type="cofactor">
    <cofactor evidence="1">
        <name>Mn(2+)</name>
        <dbReference type="ChEBI" id="CHEBI:29035"/>
    </cofactor>
</comment>
<keyword evidence="9" id="KW-1133">Transmembrane helix</keyword>
<keyword evidence="11" id="KW-0472">Membrane</keyword>
<dbReference type="GO" id="GO:0004222">
    <property type="term" value="F:metalloendopeptidase activity"/>
    <property type="evidence" value="ECO:0007669"/>
    <property type="project" value="TreeGrafter"/>
</dbReference>
<comment type="cofactor">
    <cofactor evidence="2">
        <name>Co(2+)</name>
        <dbReference type="ChEBI" id="CHEBI:48828"/>
    </cofactor>
</comment>
<evidence type="ECO:0000256" key="7">
    <source>
        <dbReference type="ARBA" id="ARBA00022729"/>
    </source>
</evidence>
<dbReference type="GO" id="GO:0016020">
    <property type="term" value="C:membrane"/>
    <property type="evidence" value="ECO:0007669"/>
    <property type="project" value="UniProtKB-SubCell"/>
</dbReference>
<evidence type="ECO:0000256" key="6">
    <source>
        <dbReference type="ARBA" id="ARBA00022723"/>
    </source>
</evidence>
<dbReference type="PANTHER" id="PTHR31120">
    <property type="entry name" value="METALLOPROTEASE TIKI"/>
    <property type="match status" value="1"/>
</dbReference>
<comment type="caution">
    <text evidence="14">The sequence shown here is derived from an EMBL/GenBank/DDBJ whole genome shotgun (WGS) entry which is preliminary data.</text>
</comment>
<keyword evidence="4" id="KW-0645">Protease</keyword>
<name>A0A4Y8L562_9BACT</name>
<evidence type="ECO:0000256" key="1">
    <source>
        <dbReference type="ARBA" id="ARBA00001936"/>
    </source>
</evidence>
<comment type="subcellular location">
    <subcellularLocation>
        <location evidence="3">Membrane</location>
        <topology evidence="3">Single-pass type I membrane protein</topology>
    </subcellularLocation>
</comment>
<evidence type="ECO:0000256" key="5">
    <source>
        <dbReference type="ARBA" id="ARBA00022692"/>
    </source>
</evidence>
<dbReference type="RefSeq" id="WP_134435576.1">
    <property type="nucleotide sequence ID" value="NZ_JAWZLG010000103.1"/>
</dbReference>
<keyword evidence="6" id="KW-0479">Metal-binding</keyword>
<dbReference type="STRING" id="1121485.GCA_000426485_03334"/>
<keyword evidence="5" id="KW-0812">Transmembrane</keyword>